<evidence type="ECO:0000313" key="2">
    <source>
        <dbReference type="Proteomes" id="UP001267290"/>
    </source>
</evidence>
<comment type="caution">
    <text evidence="1">The sequence shown here is derived from an EMBL/GenBank/DDBJ whole genome shotgun (WGS) entry which is preliminary data.</text>
</comment>
<dbReference type="Gene3D" id="2.40.40.60">
    <property type="match status" value="1"/>
</dbReference>
<dbReference type="Proteomes" id="UP001267290">
    <property type="component" value="Unassembled WGS sequence"/>
</dbReference>
<dbReference type="InterPro" id="IPR035253">
    <property type="entry name" value="Lipoprotein_22_bac"/>
</dbReference>
<dbReference type="EMBL" id="JAVDSB010000001">
    <property type="protein sequence ID" value="MDR6550153.1"/>
    <property type="molecule type" value="Genomic_DNA"/>
</dbReference>
<organism evidence="1 2">
    <name type="scientific">Paenibacillus qinlingensis</name>
    <dbReference type="NCBI Taxonomy" id="1837343"/>
    <lineage>
        <taxon>Bacteria</taxon>
        <taxon>Bacillati</taxon>
        <taxon>Bacillota</taxon>
        <taxon>Bacilli</taxon>
        <taxon>Bacillales</taxon>
        <taxon>Paenibacillaceae</taxon>
        <taxon>Paenibacillus</taxon>
    </lineage>
</organism>
<dbReference type="Pfam" id="PF17294">
    <property type="entry name" value="Lipoprotein_22"/>
    <property type="match status" value="1"/>
</dbReference>
<accession>A0ABU1NRT7</accession>
<reference evidence="1 2" key="1">
    <citation type="submission" date="2023-07" db="EMBL/GenBank/DDBJ databases">
        <title>Sorghum-associated microbial communities from plants grown in Nebraska, USA.</title>
        <authorList>
            <person name="Schachtman D."/>
        </authorList>
    </citation>
    <scope>NUCLEOTIDE SEQUENCE [LARGE SCALE GENOMIC DNA]</scope>
    <source>
        <strain evidence="1 2">CC258</strain>
    </source>
</reference>
<dbReference type="Gene3D" id="3.30.70.3060">
    <property type="match status" value="1"/>
</dbReference>
<gene>
    <name evidence="1" type="ORF">J2736_001336</name>
</gene>
<dbReference type="RefSeq" id="WP_310224573.1">
    <property type="nucleotide sequence ID" value="NZ_JAVDSB010000001.1"/>
</dbReference>
<proteinExistence type="predicted"/>
<protein>
    <submittedName>
        <fullName evidence="1">Uncharacterized protein</fullName>
    </submittedName>
</protein>
<sequence length="194" mass="21240">MKKWLSISVAVLLIILVGGWAVRHYLDRHDANGVVLVGDKISVQSDIEKQKNNLKSNVMYNVKLVEAEGQKVLVIDKETAKGLVKMALLQKITNSQNGDTAELTSLPEFGDKKGVLFAKTQKDQLPLINGNGMDFQYGGNVIIGPGRSFADMIAVVDSSTFLLLNGKELGLGVLQLKDLNQQFTTREVQTVTVK</sequence>
<name>A0ABU1NRT7_9BACL</name>
<keyword evidence="2" id="KW-1185">Reference proteome</keyword>
<evidence type="ECO:0000313" key="1">
    <source>
        <dbReference type="EMBL" id="MDR6550153.1"/>
    </source>
</evidence>